<dbReference type="Gene3D" id="3.40.50.880">
    <property type="match status" value="1"/>
</dbReference>
<evidence type="ECO:0000259" key="5">
    <source>
        <dbReference type="Pfam" id="PF07685"/>
    </source>
</evidence>
<dbReference type="InterPro" id="IPR004459">
    <property type="entry name" value="CobQ_synth"/>
</dbReference>
<evidence type="ECO:0000313" key="6">
    <source>
        <dbReference type="EMBL" id="KKM93859.1"/>
    </source>
</evidence>
<dbReference type="NCBIfam" id="TIGR00313">
    <property type="entry name" value="cobQ"/>
    <property type="match status" value="1"/>
</dbReference>
<comment type="caution">
    <text evidence="6">The sequence shown here is derived from an EMBL/GenBank/DDBJ whole genome shotgun (WGS) entry which is preliminary data.</text>
</comment>
<evidence type="ECO:0000256" key="2">
    <source>
        <dbReference type="ARBA" id="ARBA00022573"/>
    </source>
</evidence>
<comment type="pathway">
    <text evidence="1">Cofactor biosynthesis; adenosylcobalamin biosynthesis.</text>
</comment>
<gene>
    <name evidence="6" type="ORF">LCGC14_1204150</name>
</gene>
<dbReference type="GO" id="GO:0003824">
    <property type="term" value="F:catalytic activity"/>
    <property type="evidence" value="ECO:0007669"/>
    <property type="project" value="InterPro"/>
</dbReference>
<dbReference type="SUPFAM" id="SSF52540">
    <property type="entry name" value="P-loop containing nucleoside triphosphate hydrolases"/>
    <property type="match status" value="1"/>
</dbReference>
<dbReference type="EMBL" id="LAZR01006214">
    <property type="protein sequence ID" value="KKM93859.1"/>
    <property type="molecule type" value="Genomic_DNA"/>
</dbReference>
<feature type="domain" description="CobB/CobQ-like glutamine amidotransferase" evidence="5">
    <location>
        <begin position="257"/>
        <end position="444"/>
    </location>
</feature>
<dbReference type="InterPro" id="IPR011698">
    <property type="entry name" value="GATase_3"/>
</dbReference>
<dbReference type="AlphaFoldDB" id="A0A0F9LG18"/>
<evidence type="ECO:0000259" key="4">
    <source>
        <dbReference type="Pfam" id="PF01656"/>
    </source>
</evidence>
<dbReference type="InterPro" id="IPR033949">
    <property type="entry name" value="CobQ_GATase1"/>
</dbReference>
<dbReference type="UniPathway" id="UPA00148"/>
<proteinExistence type="inferred from homology"/>
<dbReference type="Gene3D" id="3.40.50.300">
    <property type="entry name" value="P-loop containing nucleotide triphosphate hydrolases"/>
    <property type="match status" value="1"/>
</dbReference>
<dbReference type="CDD" id="cd01750">
    <property type="entry name" value="GATase1_CobQ"/>
    <property type="match status" value="1"/>
</dbReference>
<dbReference type="InterPro" id="IPR029062">
    <property type="entry name" value="Class_I_gatase-like"/>
</dbReference>
<dbReference type="GO" id="GO:0009236">
    <property type="term" value="P:cobalamin biosynthetic process"/>
    <property type="evidence" value="ECO:0007669"/>
    <property type="project" value="UniProtKB-UniPathway"/>
</dbReference>
<dbReference type="InterPro" id="IPR027417">
    <property type="entry name" value="P-loop_NTPase"/>
</dbReference>
<reference evidence="6" key="1">
    <citation type="journal article" date="2015" name="Nature">
        <title>Complex archaea that bridge the gap between prokaryotes and eukaryotes.</title>
        <authorList>
            <person name="Spang A."/>
            <person name="Saw J.H."/>
            <person name="Jorgensen S.L."/>
            <person name="Zaremba-Niedzwiedzka K."/>
            <person name="Martijn J."/>
            <person name="Lind A.E."/>
            <person name="van Eijk R."/>
            <person name="Schleper C."/>
            <person name="Guy L."/>
            <person name="Ettema T.J."/>
        </authorList>
    </citation>
    <scope>NUCLEOTIDE SEQUENCE</scope>
</reference>
<dbReference type="SUPFAM" id="SSF52317">
    <property type="entry name" value="Class I glutamine amidotransferase-like"/>
    <property type="match status" value="1"/>
</dbReference>
<dbReference type="PANTHER" id="PTHR21343">
    <property type="entry name" value="DETHIOBIOTIN SYNTHETASE"/>
    <property type="match status" value="1"/>
</dbReference>
<dbReference type="Pfam" id="PF01656">
    <property type="entry name" value="CbiA"/>
    <property type="match status" value="1"/>
</dbReference>
<accession>A0A0F9LG18</accession>
<organism evidence="6">
    <name type="scientific">marine sediment metagenome</name>
    <dbReference type="NCBI Taxonomy" id="412755"/>
    <lineage>
        <taxon>unclassified sequences</taxon>
        <taxon>metagenomes</taxon>
        <taxon>ecological metagenomes</taxon>
    </lineage>
</organism>
<keyword evidence="3" id="KW-0315">Glutamine amidotransferase</keyword>
<dbReference type="InterPro" id="IPR002586">
    <property type="entry name" value="CobQ/CobB/MinD/ParA_Nub-bd_dom"/>
</dbReference>
<keyword evidence="2" id="KW-0169">Cobalamin biosynthesis</keyword>
<feature type="domain" description="CobQ/CobB/MinD/ParA nucleotide binding" evidence="4">
    <location>
        <begin position="1"/>
        <end position="230"/>
    </location>
</feature>
<dbReference type="HAMAP" id="MF_00028">
    <property type="entry name" value="CobQ"/>
    <property type="match status" value="1"/>
</dbReference>
<dbReference type="NCBIfam" id="NF001989">
    <property type="entry name" value="PRK00784.1"/>
    <property type="match status" value="1"/>
</dbReference>
<evidence type="ECO:0000256" key="1">
    <source>
        <dbReference type="ARBA" id="ARBA00004953"/>
    </source>
</evidence>
<name>A0A0F9LG18_9ZZZZ</name>
<protein>
    <submittedName>
        <fullName evidence="6">Uncharacterized protein</fullName>
    </submittedName>
</protein>
<dbReference type="PROSITE" id="PS51274">
    <property type="entry name" value="GATASE_COBBQ"/>
    <property type="match status" value="1"/>
</dbReference>
<dbReference type="CDD" id="cd05389">
    <property type="entry name" value="CobQ_N"/>
    <property type="match status" value="1"/>
</dbReference>
<dbReference type="PANTHER" id="PTHR21343:SF1">
    <property type="entry name" value="COBYRIC ACID SYNTHASE"/>
    <property type="match status" value="1"/>
</dbReference>
<dbReference type="Pfam" id="PF07685">
    <property type="entry name" value="GATase_3"/>
    <property type="match status" value="1"/>
</dbReference>
<sequence length="497" mass="54125">MIQGTCSGAGKSLLVAGLARIFANRGMSVAPFKAQNMALNSFITRDGAEIGRAQALQAEAAQVEPQADMNPVLLKATGEMGCQVILDGNVHSNMTAREYYAFKDTAWDYVTAAYDRLSRQYDLILIEGAGSPAEINLMEEEIVNMRVARHLQSPVLLVGDIERGGVFASFHGTVSLVGDDAKFIKGFVINKFRGDKGILDPGLEMMEECTGIPTLGVLPYMQDLTLDEEDGLALDSMGGLGSMRSKGGDGTRRLKTVVVRLGYISNFTDFDPLRHDPSVELTFSTSADEIEGADLVIVPGTKNTVRDLNALREQGLDKAIKRAAEKGVGVIGVCGGFQMLGTRILDPDGVESTHKETEGLGLLDIETEFRGMKVTSQSEGTTSLYGYEGSVKGYEIHMGISRSSGHGELGAFNLKRLASGQSVADGSQKDNVWGTYLHGIFDDDGFRESMLKSVRDERKINEPRVPFGYMDFRDRSMDRWASFLEDHLDMKSIEALI</sequence>
<evidence type="ECO:0000256" key="3">
    <source>
        <dbReference type="ARBA" id="ARBA00022962"/>
    </source>
</evidence>
<dbReference type="InterPro" id="IPR047045">
    <property type="entry name" value="CobQ_N"/>
</dbReference>